<feature type="transmembrane region" description="Helical" evidence="1">
    <location>
        <begin position="28"/>
        <end position="50"/>
    </location>
</feature>
<keyword evidence="1" id="KW-0472">Membrane</keyword>
<name>A0A7W6E5K9_9RHOB</name>
<organism evidence="2 3">
    <name type="scientific">Sulfitobacter undariae</name>
    <dbReference type="NCBI Taxonomy" id="1563671"/>
    <lineage>
        <taxon>Bacteria</taxon>
        <taxon>Pseudomonadati</taxon>
        <taxon>Pseudomonadota</taxon>
        <taxon>Alphaproteobacteria</taxon>
        <taxon>Rhodobacterales</taxon>
        <taxon>Roseobacteraceae</taxon>
        <taxon>Sulfitobacter</taxon>
    </lineage>
</organism>
<gene>
    <name evidence="2" type="ORF">GGR95_002245</name>
</gene>
<evidence type="ECO:0000313" key="2">
    <source>
        <dbReference type="EMBL" id="MBB3994599.1"/>
    </source>
</evidence>
<comment type="caution">
    <text evidence="2">The sequence shown here is derived from an EMBL/GenBank/DDBJ whole genome shotgun (WGS) entry which is preliminary data.</text>
</comment>
<dbReference type="Proteomes" id="UP000530268">
    <property type="component" value="Unassembled WGS sequence"/>
</dbReference>
<evidence type="ECO:0000313" key="3">
    <source>
        <dbReference type="Proteomes" id="UP000530268"/>
    </source>
</evidence>
<keyword evidence="1" id="KW-1133">Transmembrane helix</keyword>
<sequence>MIVIGLVIVGVILGGMTAKKHKGNRKDIAQYATGYGMAFLILGLLLTVIIDRVLS</sequence>
<accession>A0A7W6E5K9</accession>
<evidence type="ECO:0000256" key="1">
    <source>
        <dbReference type="SAM" id="Phobius"/>
    </source>
</evidence>
<protein>
    <submittedName>
        <fullName evidence="2">Heme A synthase</fullName>
    </submittedName>
</protein>
<keyword evidence="3" id="KW-1185">Reference proteome</keyword>
<proteinExistence type="predicted"/>
<reference evidence="2 3" key="1">
    <citation type="submission" date="2020-08" db="EMBL/GenBank/DDBJ databases">
        <title>Genomic Encyclopedia of Type Strains, Phase IV (KMG-IV): sequencing the most valuable type-strain genomes for metagenomic binning, comparative biology and taxonomic classification.</title>
        <authorList>
            <person name="Goeker M."/>
        </authorList>
    </citation>
    <scope>NUCLEOTIDE SEQUENCE [LARGE SCALE GENOMIC DNA]</scope>
    <source>
        <strain evidence="2 3">DSM 102234</strain>
    </source>
</reference>
<dbReference type="EMBL" id="JACIEI010000006">
    <property type="protein sequence ID" value="MBB3994599.1"/>
    <property type="molecule type" value="Genomic_DNA"/>
</dbReference>
<dbReference type="AlphaFoldDB" id="A0A7W6E5K9"/>
<dbReference type="RefSeq" id="WP_184565744.1">
    <property type="nucleotide sequence ID" value="NZ_JACIEI010000006.1"/>
</dbReference>
<keyword evidence="1" id="KW-0812">Transmembrane</keyword>